<name>A0A2S6A1G4_9NOCA</name>
<accession>A0A2S6A1G4</accession>
<dbReference type="Proteomes" id="UP000238356">
    <property type="component" value="Unassembled WGS sequence"/>
</dbReference>
<protein>
    <submittedName>
        <fullName evidence="1">Uncharacterized protein</fullName>
    </submittedName>
</protein>
<evidence type="ECO:0000313" key="2">
    <source>
        <dbReference type="Proteomes" id="UP000238356"/>
    </source>
</evidence>
<dbReference type="EMBL" id="PSZD01000017">
    <property type="protein sequence ID" value="PPJ25083.1"/>
    <property type="molecule type" value="Genomic_DNA"/>
</dbReference>
<proteinExistence type="predicted"/>
<gene>
    <name evidence="1" type="ORF">C5F51_24270</name>
</gene>
<comment type="caution">
    <text evidence="1">The sequence shown here is derived from an EMBL/GenBank/DDBJ whole genome shotgun (WGS) entry which is preliminary data.</text>
</comment>
<organism evidence="1 2">
    <name type="scientific">Nocardia nova</name>
    <dbReference type="NCBI Taxonomy" id="37330"/>
    <lineage>
        <taxon>Bacteria</taxon>
        <taxon>Bacillati</taxon>
        <taxon>Actinomycetota</taxon>
        <taxon>Actinomycetes</taxon>
        <taxon>Mycobacteriales</taxon>
        <taxon>Nocardiaceae</taxon>
        <taxon>Nocardia</taxon>
    </lineage>
</organism>
<dbReference type="AlphaFoldDB" id="A0A2S6A1G4"/>
<sequence length="159" mass="15861">MCDGPDGSVAYSESDIHPVRGDQVRRILFAMTLCAAVLPALACSAEADRAPAGTSAPASAPAAADHGTNGTIEVVATHGPEKYAAAGLAAGITTCQAGSVLATLTTGRDGKAHQDVAADCYQVQVTSVPMGCRLATDTAEKVDVVAGRTATAEFGLACA</sequence>
<reference evidence="1 2" key="1">
    <citation type="submission" date="2018-02" db="EMBL/GenBank/DDBJ databases">
        <title>8 Nocardia nova and 1 Nocardia cyriacigeorgica strain used for evolution to TMP-SMX.</title>
        <authorList>
            <person name="Mehta H."/>
            <person name="Weng J."/>
            <person name="Shamoo Y."/>
        </authorList>
    </citation>
    <scope>NUCLEOTIDE SEQUENCE [LARGE SCALE GENOMIC DNA]</scope>
    <source>
        <strain evidence="1 2">BAA2227</strain>
    </source>
</reference>
<keyword evidence="2" id="KW-1185">Reference proteome</keyword>
<evidence type="ECO:0000313" key="1">
    <source>
        <dbReference type="EMBL" id="PPJ25083.1"/>
    </source>
</evidence>